<dbReference type="InterPro" id="IPR004358">
    <property type="entry name" value="Sig_transdc_His_kin-like_C"/>
</dbReference>
<evidence type="ECO:0000313" key="13">
    <source>
        <dbReference type="Proteomes" id="UP000194003"/>
    </source>
</evidence>
<feature type="modified residue" description="4-aspartylphosphate" evidence="7">
    <location>
        <position position="770"/>
    </location>
</feature>
<dbReference type="PANTHER" id="PTHR45339">
    <property type="entry name" value="HYBRID SIGNAL TRANSDUCTION HISTIDINE KINASE J"/>
    <property type="match status" value="1"/>
</dbReference>
<evidence type="ECO:0000256" key="8">
    <source>
        <dbReference type="SAM" id="MobiDB-lite"/>
    </source>
</evidence>
<protein>
    <recommendedName>
        <fullName evidence="2">histidine kinase</fullName>
        <ecNumber evidence="2">2.7.13.3</ecNumber>
    </recommendedName>
</protein>
<keyword evidence="9" id="KW-1133">Transmembrane helix</keyword>
<dbReference type="Pfam" id="PF13185">
    <property type="entry name" value="GAF_2"/>
    <property type="match status" value="1"/>
</dbReference>
<name>A0A1Y2K7S4_9PROT</name>
<evidence type="ECO:0000259" key="10">
    <source>
        <dbReference type="PROSITE" id="PS50109"/>
    </source>
</evidence>
<dbReference type="STRING" id="1434232.MAIT1_04344"/>
<dbReference type="InterPro" id="IPR029016">
    <property type="entry name" value="GAF-like_dom_sf"/>
</dbReference>
<organism evidence="12 13">
    <name type="scientific">Magnetofaba australis IT-1</name>
    <dbReference type="NCBI Taxonomy" id="1434232"/>
    <lineage>
        <taxon>Bacteria</taxon>
        <taxon>Pseudomonadati</taxon>
        <taxon>Pseudomonadota</taxon>
        <taxon>Magnetococcia</taxon>
        <taxon>Magnetococcales</taxon>
        <taxon>Magnetococcaceae</taxon>
        <taxon>Magnetofaba</taxon>
    </lineage>
</organism>
<dbReference type="InterPro" id="IPR003661">
    <property type="entry name" value="HisK_dim/P_dom"/>
</dbReference>
<feature type="compositionally biased region" description="Basic and acidic residues" evidence="8">
    <location>
        <begin position="520"/>
        <end position="533"/>
    </location>
</feature>
<evidence type="ECO:0000259" key="11">
    <source>
        <dbReference type="PROSITE" id="PS50110"/>
    </source>
</evidence>
<dbReference type="EMBL" id="LVJN01000019">
    <property type="protein sequence ID" value="OSM04432.1"/>
    <property type="molecule type" value="Genomic_DNA"/>
</dbReference>
<dbReference type="Pfam" id="PF00072">
    <property type="entry name" value="Response_reg"/>
    <property type="match status" value="1"/>
</dbReference>
<gene>
    <name evidence="12" type="ORF">MAIT1_04344</name>
</gene>
<dbReference type="SUPFAM" id="SSF47384">
    <property type="entry name" value="Homodimeric domain of signal transducing histidine kinase"/>
    <property type="match status" value="1"/>
</dbReference>
<dbReference type="EC" id="2.7.13.3" evidence="2"/>
<dbReference type="Gene3D" id="3.40.50.2300">
    <property type="match status" value="1"/>
</dbReference>
<dbReference type="SMART" id="SM00448">
    <property type="entry name" value="REC"/>
    <property type="match status" value="1"/>
</dbReference>
<dbReference type="SMART" id="SM00388">
    <property type="entry name" value="HisKA"/>
    <property type="match status" value="1"/>
</dbReference>
<keyword evidence="13" id="KW-1185">Reference proteome</keyword>
<keyword evidence="3 7" id="KW-0597">Phosphoprotein</keyword>
<keyword evidence="9" id="KW-0812">Transmembrane</keyword>
<dbReference type="PANTHER" id="PTHR45339:SF1">
    <property type="entry name" value="HYBRID SIGNAL TRANSDUCTION HISTIDINE KINASE J"/>
    <property type="match status" value="1"/>
</dbReference>
<dbReference type="InterPro" id="IPR003018">
    <property type="entry name" value="GAF"/>
</dbReference>
<dbReference type="GO" id="GO:0000155">
    <property type="term" value="F:phosphorelay sensor kinase activity"/>
    <property type="evidence" value="ECO:0007669"/>
    <property type="project" value="InterPro"/>
</dbReference>
<dbReference type="Gene3D" id="3.30.565.10">
    <property type="entry name" value="Histidine kinase-like ATPase, C-terminal domain"/>
    <property type="match status" value="1"/>
</dbReference>
<dbReference type="SMART" id="SM00387">
    <property type="entry name" value="HATPase_c"/>
    <property type="match status" value="1"/>
</dbReference>
<dbReference type="Proteomes" id="UP000194003">
    <property type="component" value="Unassembled WGS sequence"/>
</dbReference>
<dbReference type="SUPFAM" id="SSF55781">
    <property type="entry name" value="GAF domain-like"/>
    <property type="match status" value="1"/>
</dbReference>
<comment type="catalytic activity">
    <reaction evidence="1">
        <text>ATP + protein L-histidine = ADP + protein N-phospho-L-histidine.</text>
        <dbReference type="EC" id="2.7.13.3"/>
    </reaction>
</comment>
<feature type="domain" description="Histidine kinase" evidence="10">
    <location>
        <begin position="269"/>
        <end position="502"/>
    </location>
</feature>
<dbReference type="CDD" id="cd16922">
    <property type="entry name" value="HATPase_EvgS-ArcB-TorS-like"/>
    <property type="match status" value="1"/>
</dbReference>
<evidence type="ECO:0000313" key="12">
    <source>
        <dbReference type="EMBL" id="OSM04432.1"/>
    </source>
</evidence>
<feature type="region of interest" description="Disordered" evidence="8">
    <location>
        <begin position="508"/>
        <end position="533"/>
    </location>
</feature>
<evidence type="ECO:0000256" key="6">
    <source>
        <dbReference type="ARBA" id="ARBA00023012"/>
    </source>
</evidence>
<evidence type="ECO:0000256" key="2">
    <source>
        <dbReference type="ARBA" id="ARBA00012438"/>
    </source>
</evidence>
<sequence length="852" mass="92498">MLAMGAILAAAFVAIMLINLSVEGYAAPLLALISALTFTVLAAPILYLTLFRPLAAELETQSWSVGAIRRLNRQLRGLNDDKALCQETLDTLGPLLELNMGVIYLSEPTEDAEQPAQLRLMAGYALDPQIAKQTLIPWGEGAPGAVAKSGRALTLDPLQTPQARIDVGVCKLTPRHVIGLPIARTEEVKGVMILGSGRAFSEATRRFLERACGTLALALTGVDAHARMQGLLDQTRQQKNELSIHQDLLRETIEKLEQSSRYKSRFLASMSHELRSPLNSLLILSKLLGENRKGNLDEKQVEFAHTIHSAGSDLLSLIDEVLDLARIEAGHIRIFKDKASVPELADGLEKLFSHVARNKGLGFKMNLKPDLPEALHTDRQRVEQILKNLISNAIKFTDTGAVTVTLEPTHAPSGLPVDHPFPDIPWVRFSVSDTGIGIPADKLKLIFEPFKQVDDSSSRKYGGTGLGLAISQELATLLSGLLSVQSQEGEGSTFTLLLPVGDLQALRKAEEESAEAQTPHMKDTDVESIRDDRRKLRPTDASVLVIGNEHEPVRDQLEAARAQGFAAVVAGDMGSALFLANFYNPLAAILATPLSGVDESHLYERLCGAVKRDALAVLELAASGAPKLKEDRAAGVWTCPADATAQEREALCCEFLDALALPAAASEQSEPTPSATAEEPAHVTAVHLSTVQPPESKPATLVAATSPTIDEDAILLEGRRILVVEDDMRNIFALTSLLESQGAEVVMAKNGRVGLERLHEDDAIEVVLLDIMMPDMDGYEVLKEIRRDPDYQRLPVIVLTAKALQGERNRCLQAGASDYLPKPIDPPKLLSMLNIWLERRPATTKIDADTVI</sequence>
<dbReference type="FunFam" id="3.30.565.10:FF:000010">
    <property type="entry name" value="Sensor histidine kinase RcsC"/>
    <property type="match status" value="1"/>
</dbReference>
<dbReference type="InterPro" id="IPR005467">
    <property type="entry name" value="His_kinase_dom"/>
</dbReference>
<keyword evidence="6" id="KW-0902">Two-component regulatory system</keyword>
<keyword evidence="5 12" id="KW-0418">Kinase</keyword>
<feature type="transmembrane region" description="Helical" evidence="9">
    <location>
        <begin position="29"/>
        <end position="50"/>
    </location>
</feature>
<feature type="transmembrane region" description="Helical" evidence="9">
    <location>
        <begin position="6"/>
        <end position="22"/>
    </location>
</feature>
<dbReference type="InterPro" id="IPR001789">
    <property type="entry name" value="Sig_transdc_resp-reg_receiver"/>
</dbReference>
<keyword evidence="9" id="KW-0472">Membrane</keyword>
<dbReference type="InterPro" id="IPR036890">
    <property type="entry name" value="HATPase_C_sf"/>
</dbReference>
<dbReference type="AlphaFoldDB" id="A0A1Y2K7S4"/>
<dbReference type="Gene3D" id="1.10.287.130">
    <property type="match status" value="1"/>
</dbReference>
<proteinExistence type="predicted"/>
<evidence type="ECO:0000256" key="7">
    <source>
        <dbReference type="PROSITE-ProRule" id="PRU00169"/>
    </source>
</evidence>
<dbReference type="CDD" id="cd00082">
    <property type="entry name" value="HisKA"/>
    <property type="match status" value="1"/>
</dbReference>
<reference evidence="12 13" key="1">
    <citation type="journal article" date="2016" name="BMC Genomics">
        <title>Combined genomic and structural analyses of a cultured magnetotactic bacterium reveals its niche adaptation to a dynamic environment.</title>
        <authorList>
            <person name="Araujo A.C."/>
            <person name="Morillo V."/>
            <person name="Cypriano J."/>
            <person name="Teixeira L.C."/>
            <person name="Leao P."/>
            <person name="Lyra S."/>
            <person name="Almeida L.G."/>
            <person name="Bazylinski D.A."/>
            <person name="Vasconcellos A.T."/>
            <person name="Abreu F."/>
            <person name="Lins U."/>
        </authorList>
    </citation>
    <scope>NUCLEOTIDE SEQUENCE [LARGE SCALE GENOMIC DNA]</scope>
    <source>
        <strain evidence="12 13">IT-1</strain>
    </source>
</reference>
<keyword evidence="4" id="KW-0808">Transferase</keyword>
<dbReference type="SUPFAM" id="SSF52172">
    <property type="entry name" value="CheY-like"/>
    <property type="match status" value="1"/>
</dbReference>
<evidence type="ECO:0000256" key="3">
    <source>
        <dbReference type="ARBA" id="ARBA00022553"/>
    </source>
</evidence>
<dbReference type="PROSITE" id="PS50109">
    <property type="entry name" value="HIS_KIN"/>
    <property type="match status" value="1"/>
</dbReference>
<dbReference type="SMART" id="SM00065">
    <property type="entry name" value="GAF"/>
    <property type="match status" value="1"/>
</dbReference>
<evidence type="ECO:0000256" key="4">
    <source>
        <dbReference type="ARBA" id="ARBA00022679"/>
    </source>
</evidence>
<accession>A0A1Y2K7S4</accession>
<comment type="caution">
    <text evidence="12">The sequence shown here is derived from an EMBL/GenBank/DDBJ whole genome shotgun (WGS) entry which is preliminary data.</text>
</comment>
<dbReference type="PRINTS" id="PR00344">
    <property type="entry name" value="BCTRLSENSOR"/>
</dbReference>
<feature type="domain" description="Response regulatory" evidence="11">
    <location>
        <begin position="720"/>
        <end position="837"/>
    </location>
</feature>
<dbReference type="InterPro" id="IPR003594">
    <property type="entry name" value="HATPase_dom"/>
</dbReference>
<dbReference type="Gene3D" id="3.30.450.40">
    <property type="match status" value="1"/>
</dbReference>
<dbReference type="Pfam" id="PF00512">
    <property type="entry name" value="HisKA"/>
    <property type="match status" value="1"/>
</dbReference>
<dbReference type="CDD" id="cd17546">
    <property type="entry name" value="REC_hyHK_CKI1_RcsC-like"/>
    <property type="match status" value="1"/>
</dbReference>
<dbReference type="InterPro" id="IPR011006">
    <property type="entry name" value="CheY-like_superfamily"/>
</dbReference>
<evidence type="ECO:0000256" key="9">
    <source>
        <dbReference type="SAM" id="Phobius"/>
    </source>
</evidence>
<dbReference type="PROSITE" id="PS50110">
    <property type="entry name" value="RESPONSE_REGULATORY"/>
    <property type="match status" value="1"/>
</dbReference>
<evidence type="ECO:0000256" key="5">
    <source>
        <dbReference type="ARBA" id="ARBA00022777"/>
    </source>
</evidence>
<evidence type="ECO:0000256" key="1">
    <source>
        <dbReference type="ARBA" id="ARBA00000085"/>
    </source>
</evidence>
<dbReference type="Pfam" id="PF02518">
    <property type="entry name" value="HATPase_c"/>
    <property type="match status" value="1"/>
</dbReference>
<dbReference type="InterPro" id="IPR036097">
    <property type="entry name" value="HisK_dim/P_sf"/>
</dbReference>
<dbReference type="SUPFAM" id="SSF55874">
    <property type="entry name" value="ATPase domain of HSP90 chaperone/DNA topoisomerase II/histidine kinase"/>
    <property type="match status" value="1"/>
</dbReference>